<keyword evidence="16" id="KW-1185">Reference proteome</keyword>
<evidence type="ECO:0000256" key="6">
    <source>
        <dbReference type="ARBA" id="ARBA00023077"/>
    </source>
</evidence>
<evidence type="ECO:0000256" key="10">
    <source>
        <dbReference type="PROSITE-ProRule" id="PRU01360"/>
    </source>
</evidence>
<keyword evidence="8 15" id="KW-0675">Receptor</keyword>
<name>A0A7X2IW47_9BURK</name>
<dbReference type="PANTHER" id="PTHR30069">
    <property type="entry name" value="TONB-DEPENDENT OUTER MEMBRANE RECEPTOR"/>
    <property type="match status" value="1"/>
</dbReference>
<evidence type="ECO:0000256" key="4">
    <source>
        <dbReference type="ARBA" id="ARBA00022452"/>
    </source>
</evidence>
<evidence type="ECO:0000256" key="3">
    <source>
        <dbReference type="ARBA" id="ARBA00022448"/>
    </source>
</evidence>
<dbReference type="Gene3D" id="2.40.170.20">
    <property type="entry name" value="TonB-dependent receptor, beta-barrel domain"/>
    <property type="match status" value="1"/>
</dbReference>
<evidence type="ECO:0000256" key="12">
    <source>
        <dbReference type="SAM" id="SignalP"/>
    </source>
</evidence>
<sequence>MRTTLAALPLLLAGTAAAETNFVDLSIEELTQIRITSVSRRGEALSQAAASVYVITAEDIRRSGADSLPEILRLAPNLQVARTNNFTYAITARGMNGTQNTTPNKLLVMIDGRSTYTPFYSGVLWDVQDTLLEDIERIEVISGPGGVLWGVNAINAVVNIITRQQATGLLAVANGGNRNRSVAVRYGAGDWRAYARTVHQQATETAAGVAISDYRRHNQAGFRGDIAMGNDRLTVNGNVYDGRSGQPKPGSIAVSGVTLVLGDIDSAGANLTANWTRQLDDGGALSLQAYVDHTERTVPPTYIQRLDILDLQLLHTLPAGSGLLAAHQPTWGVNYRVDRDRTVNSATIAFLPANVSQSWASVFAQDEWTLQPGLRLTAGARVERNPYTGTEFLPSMRLAWMAADNTLLWGGASRTVRAPSRLDVDTFVPGKAPFVLNGGNAVKAEVARVYEIGYRGQPYAGVSAAITLFQHRYDDLRTQELAPSRRFVTFASNMEGKATGFEAWASVQLTPAWRLTGGATGLSERLWVKPGSNDTVSAAAAGRDPHHQLQLRSSHTLAEDIELDIAVRRIGRLRTQTQPVPAYTAVDARLGWRINPQWELALVGQNLNGAHAEYGPVLYRAELPRMVGVRLTYQQ</sequence>
<dbReference type="GO" id="GO:0009279">
    <property type="term" value="C:cell outer membrane"/>
    <property type="evidence" value="ECO:0007669"/>
    <property type="project" value="UniProtKB-SubCell"/>
</dbReference>
<keyword evidence="5 10" id="KW-0812">Transmembrane</keyword>
<evidence type="ECO:0000256" key="8">
    <source>
        <dbReference type="ARBA" id="ARBA00023170"/>
    </source>
</evidence>
<comment type="subcellular location">
    <subcellularLocation>
        <location evidence="1 10">Cell outer membrane</location>
        <topology evidence="1 10">Multi-pass membrane protein</topology>
    </subcellularLocation>
</comment>
<evidence type="ECO:0000256" key="1">
    <source>
        <dbReference type="ARBA" id="ARBA00004571"/>
    </source>
</evidence>
<accession>A0A7X2IW47</accession>
<evidence type="ECO:0000259" key="14">
    <source>
        <dbReference type="Pfam" id="PF07715"/>
    </source>
</evidence>
<evidence type="ECO:0000313" key="15">
    <source>
        <dbReference type="EMBL" id="MRV76598.1"/>
    </source>
</evidence>
<keyword evidence="7 10" id="KW-0472">Membrane</keyword>
<proteinExistence type="inferred from homology"/>
<dbReference type="InterPro" id="IPR012910">
    <property type="entry name" value="Plug_dom"/>
</dbReference>
<evidence type="ECO:0000256" key="9">
    <source>
        <dbReference type="ARBA" id="ARBA00023237"/>
    </source>
</evidence>
<dbReference type="PROSITE" id="PS52016">
    <property type="entry name" value="TONB_DEPENDENT_REC_3"/>
    <property type="match status" value="1"/>
</dbReference>
<evidence type="ECO:0000256" key="11">
    <source>
        <dbReference type="RuleBase" id="RU003357"/>
    </source>
</evidence>
<dbReference type="InterPro" id="IPR039426">
    <property type="entry name" value="TonB-dep_rcpt-like"/>
</dbReference>
<dbReference type="GO" id="GO:0044718">
    <property type="term" value="P:siderophore transmembrane transport"/>
    <property type="evidence" value="ECO:0007669"/>
    <property type="project" value="TreeGrafter"/>
</dbReference>
<comment type="caution">
    <text evidence="15">The sequence shown here is derived from an EMBL/GenBank/DDBJ whole genome shotgun (WGS) entry which is preliminary data.</text>
</comment>
<feature type="domain" description="TonB-dependent receptor plug" evidence="14">
    <location>
        <begin position="46"/>
        <end position="157"/>
    </location>
</feature>
<dbReference type="InterPro" id="IPR000531">
    <property type="entry name" value="Beta-barrel_TonB"/>
</dbReference>
<dbReference type="RefSeq" id="WP_154382258.1">
    <property type="nucleotide sequence ID" value="NZ_WKJJ01000036.1"/>
</dbReference>
<gene>
    <name evidence="15" type="ORF">GJ700_33285</name>
</gene>
<dbReference type="PANTHER" id="PTHR30069:SF37">
    <property type="entry name" value="FERRIC VIBRIOBACTIN RECEPTOR VIUA"/>
    <property type="match status" value="1"/>
</dbReference>
<dbReference type="Pfam" id="PF00593">
    <property type="entry name" value="TonB_dep_Rec_b-barrel"/>
    <property type="match status" value="1"/>
</dbReference>
<feature type="domain" description="TonB-dependent receptor-like beta-barrel" evidence="13">
    <location>
        <begin position="220"/>
        <end position="607"/>
    </location>
</feature>
<feature type="chain" id="PRO_5030821401" evidence="12">
    <location>
        <begin position="19"/>
        <end position="635"/>
    </location>
</feature>
<organism evidence="15 16">
    <name type="scientific">Pseudoduganella rivuli</name>
    <dbReference type="NCBI Taxonomy" id="2666085"/>
    <lineage>
        <taxon>Bacteria</taxon>
        <taxon>Pseudomonadati</taxon>
        <taxon>Pseudomonadota</taxon>
        <taxon>Betaproteobacteria</taxon>
        <taxon>Burkholderiales</taxon>
        <taxon>Oxalobacteraceae</taxon>
        <taxon>Telluria group</taxon>
        <taxon>Pseudoduganella</taxon>
    </lineage>
</organism>
<dbReference type="InterPro" id="IPR037066">
    <property type="entry name" value="Plug_dom_sf"/>
</dbReference>
<dbReference type="GO" id="GO:0015344">
    <property type="term" value="F:siderophore uptake transmembrane transporter activity"/>
    <property type="evidence" value="ECO:0007669"/>
    <property type="project" value="TreeGrafter"/>
</dbReference>
<keyword evidence="6 11" id="KW-0798">TonB box</keyword>
<dbReference type="Proteomes" id="UP000446768">
    <property type="component" value="Unassembled WGS sequence"/>
</dbReference>
<dbReference type="Gene3D" id="2.170.130.10">
    <property type="entry name" value="TonB-dependent receptor, plug domain"/>
    <property type="match status" value="1"/>
</dbReference>
<dbReference type="EMBL" id="WKJJ01000036">
    <property type="protein sequence ID" value="MRV76598.1"/>
    <property type="molecule type" value="Genomic_DNA"/>
</dbReference>
<feature type="signal peptide" evidence="12">
    <location>
        <begin position="1"/>
        <end position="18"/>
    </location>
</feature>
<evidence type="ECO:0000313" key="16">
    <source>
        <dbReference type="Proteomes" id="UP000446768"/>
    </source>
</evidence>
<dbReference type="AlphaFoldDB" id="A0A7X2IW47"/>
<evidence type="ECO:0000259" key="13">
    <source>
        <dbReference type="Pfam" id="PF00593"/>
    </source>
</evidence>
<keyword evidence="9 10" id="KW-0998">Cell outer membrane</keyword>
<evidence type="ECO:0000256" key="7">
    <source>
        <dbReference type="ARBA" id="ARBA00023136"/>
    </source>
</evidence>
<evidence type="ECO:0000256" key="2">
    <source>
        <dbReference type="ARBA" id="ARBA00009810"/>
    </source>
</evidence>
<evidence type="ECO:0000256" key="5">
    <source>
        <dbReference type="ARBA" id="ARBA00022692"/>
    </source>
</evidence>
<keyword evidence="12" id="KW-0732">Signal</keyword>
<comment type="similarity">
    <text evidence="2 10 11">Belongs to the TonB-dependent receptor family.</text>
</comment>
<protein>
    <submittedName>
        <fullName evidence="15">TonB-dependent receptor</fullName>
    </submittedName>
</protein>
<dbReference type="SUPFAM" id="SSF56935">
    <property type="entry name" value="Porins"/>
    <property type="match status" value="1"/>
</dbReference>
<keyword evidence="3 10" id="KW-0813">Transport</keyword>
<keyword evidence="4 10" id="KW-1134">Transmembrane beta strand</keyword>
<dbReference type="InterPro" id="IPR036942">
    <property type="entry name" value="Beta-barrel_TonB_sf"/>
</dbReference>
<reference evidence="15 16" key="1">
    <citation type="submission" date="2019-11" db="EMBL/GenBank/DDBJ databases">
        <title>Novel species isolated from a subtropical stream in China.</title>
        <authorList>
            <person name="Lu H."/>
        </authorList>
    </citation>
    <scope>NUCLEOTIDE SEQUENCE [LARGE SCALE GENOMIC DNA]</scope>
    <source>
        <strain evidence="15 16">FT92W</strain>
    </source>
</reference>
<dbReference type="Pfam" id="PF07715">
    <property type="entry name" value="Plug"/>
    <property type="match status" value="1"/>
</dbReference>